<dbReference type="Proteomes" id="UP000293852">
    <property type="component" value="Unassembled WGS sequence"/>
</dbReference>
<gene>
    <name evidence="2" type="ORF">EV386_2096</name>
</gene>
<feature type="transmembrane region" description="Helical" evidence="1">
    <location>
        <begin position="59"/>
        <end position="79"/>
    </location>
</feature>
<dbReference type="EMBL" id="SGWX01000001">
    <property type="protein sequence ID" value="RZS61785.1"/>
    <property type="molecule type" value="Genomic_DNA"/>
</dbReference>
<evidence type="ECO:0000256" key="1">
    <source>
        <dbReference type="SAM" id="Phobius"/>
    </source>
</evidence>
<feature type="transmembrane region" description="Helical" evidence="1">
    <location>
        <begin position="21"/>
        <end position="47"/>
    </location>
</feature>
<feature type="transmembrane region" description="Helical" evidence="1">
    <location>
        <begin position="234"/>
        <end position="256"/>
    </location>
</feature>
<accession>A0A4Q7M1R6</accession>
<keyword evidence="1" id="KW-0472">Membrane</keyword>
<keyword evidence="1" id="KW-1133">Transmembrane helix</keyword>
<feature type="transmembrane region" description="Helical" evidence="1">
    <location>
        <begin position="408"/>
        <end position="436"/>
    </location>
</feature>
<feature type="transmembrane region" description="Helical" evidence="1">
    <location>
        <begin position="133"/>
        <end position="151"/>
    </location>
</feature>
<feature type="transmembrane region" description="Helical" evidence="1">
    <location>
        <begin position="172"/>
        <end position="191"/>
    </location>
</feature>
<reference evidence="2 3" key="1">
    <citation type="submission" date="2019-02" db="EMBL/GenBank/DDBJ databases">
        <title>Sequencing the genomes of 1000 actinobacteria strains.</title>
        <authorList>
            <person name="Klenk H.-P."/>
        </authorList>
    </citation>
    <scope>NUCLEOTIDE SEQUENCE [LARGE SCALE GENOMIC DNA]</scope>
    <source>
        <strain evidence="2 3">DSM 16932</strain>
    </source>
</reference>
<dbReference type="RefSeq" id="WP_130414734.1">
    <property type="nucleotide sequence ID" value="NZ_SGWX01000001.1"/>
</dbReference>
<feature type="transmembrane region" description="Helical" evidence="1">
    <location>
        <begin position="332"/>
        <end position="352"/>
    </location>
</feature>
<feature type="transmembrane region" description="Helical" evidence="1">
    <location>
        <begin position="308"/>
        <end position="326"/>
    </location>
</feature>
<protein>
    <submittedName>
        <fullName evidence="2">ABC-2 type transport system permease protein</fullName>
    </submittedName>
</protein>
<feature type="transmembrane region" description="Helical" evidence="1">
    <location>
        <begin position="457"/>
        <end position="482"/>
    </location>
</feature>
<feature type="transmembrane region" description="Helical" evidence="1">
    <location>
        <begin position="381"/>
        <end position="402"/>
    </location>
</feature>
<feature type="transmembrane region" description="Helical" evidence="1">
    <location>
        <begin position="100"/>
        <end position="127"/>
    </location>
</feature>
<keyword evidence="3" id="KW-1185">Reference proteome</keyword>
<evidence type="ECO:0000313" key="3">
    <source>
        <dbReference type="Proteomes" id="UP000293852"/>
    </source>
</evidence>
<dbReference type="OrthoDB" id="3261041at2"/>
<sequence>MVAQFVRLKLTLLANTFRRSVWQTIGVIVGALYALSIVVIALAGAIGGGFVDPVATGQVMVVAGSVLVLAWLVVPVFLYGVDATLDPHRFVTYPIPRPQLLAGLAVAGLVSIPGLATLLTVVGTAFAWWRTPLVVLAALVGAALALGLCVVGSRAVTTALSPLLESRRSREVLAIVAIVPLMLIGPGMSWFSQQAADVTDEGGMSGAIAAAARVLGWTPLGAPWGLAAAAHDGAWLGALGRLAVAAGTLALLVWVWDRSLTRTLTAPATGGGKGAKAKGLGMFNRFPATPTGAVAARAATYWLRDPRYSTSIVIVPLLPVVLAFAARGADGGASGVVLALAPLTAWVLGFSISADIAYDHTAFALHVATGVEGRADRWGRVIPVLVVGAPLTVAYGVLSAAITGHWPWLVPILGLSLGTIAASAGVSSAVSAHWLYPVAKPGESPLKQPQGSAGATMLAQAVASGLTMAVSAPAIALTLLAILLPSPALGWVTLLVAPVLGVVVLVLGVRWGARRFDQRAPELLQRVLSYA</sequence>
<dbReference type="AlphaFoldDB" id="A0A4Q7M1R6"/>
<comment type="caution">
    <text evidence="2">The sequence shown here is derived from an EMBL/GenBank/DDBJ whole genome shotgun (WGS) entry which is preliminary data.</text>
</comment>
<evidence type="ECO:0000313" key="2">
    <source>
        <dbReference type="EMBL" id="RZS61785.1"/>
    </source>
</evidence>
<organism evidence="2 3">
    <name type="scientific">Xylanimonas ulmi</name>
    <dbReference type="NCBI Taxonomy" id="228973"/>
    <lineage>
        <taxon>Bacteria</taxon>
        <taxon>Bacillati</taxon>
        <taxon>Actinomycetota</taxon>
        <taxon>Actinomycetes</taxon>
        <taxon>Micrococcales</taxon>
        <taxon>Promicromonosporaceae</taxon>
        <taxon>Xylanimonas</taxon>
    </lineage>
</organism>
<proteinExistence type="predicted"/>
<keyword evidence="1" id="KW-0812">Transmembrane</keyword>
<name>A0A4Q7M1R6_9MICO</name>
<feature type="transmembrane region" description="Helical" evidence="1">
    <location>
        <begin position="488"/>
        <end position="509"/>
    </location>
</feature>